<dbReference type="PROSITE" id="PS50089">
    <property type="entry name" value="ZF_RING_2"/>
    <property type="match status" value="1"/>
</dbReference>
<keyword evidence="3" id="KW-1133">Transmembrane helix</keyword>
<dbReference type="PANTHER" id="PTHR45676:SF132">
    <property type="entry name" value="RING-H2 FINGER PROTEIN ATL3"/>
    <property type="match status" value="1"/>
</dbReference>
<dbReference type="Pfam" id="PF13639">
    <property type="entry name" value="zf-RING_2"/>
    <property type="match status" value="1"/>
</dbReference>
<dbReference type="GO" id="GO:0016567">
    <property type="term" value="P:protein ubiquitination"/>
    <property type="evidence" value="ECO:0007669"/>
    <property type="project" value="TreeGrafter"/>
</dbReference>
<protein>
    <recommendedName>
        <fullName evidence="4">RING-type domain-containing protein</fullName>
    </recommendedName>
</protein>
<organism evidence="5 6">
    <name type="scientific">Zingiber officinale</name>
    <name type="common">Ginger</name>
    <name type="synonym">Amomum zingiber</name>
    <dbReference type="NCBI Taxonomy" id="94328"/>
    <lineage>
        <taxon>Eukaryota</taxon>
        <taxon>Viridiplantae</taxon>
        <taxon>Streptophyta</taxon>
        <taxon>Embryophyta</taxon>
        <taxon>Tracheophyta</taxon>
        <taxon>Spermatophyta</taxon>
        <taxon>Magnoliopsida</taxon>
        <taxon>Liliopsida</taxon>
        <taxon>Zingiberales</taxon>
        <taxon>Zingiberaceae</taxon>
        <taxon>Zingiber</taxon>
    </lineage>
</organism>
<accession>A0A8J5F684</accession>
<evidence type="ECO:0000259" key="4">
    <source>
        <dbReference type="PROSITE" id="PS50089"/>
    </source>
</evidence>
<evidence type="ECO:0000256" key="1">
    <source>
        <dbReference type="PROSITE-ProRule" id="PRU00175"/>
    </source>
</evidence>
<dbReference type="CDD" id="cd16461">
    <property type="entry name" value="RING-H2_EL5-like"/>
    <property type="match status" value="1"/>
</dbReference>
<dbReference type="OrthoDB" id="776388at2759"/>
<comment type="caution">
    <text evidence="5">The sequence shown here is derived from an EMBL/GenBank/DDBJ whole genome shotgun (WGS) entry which is preliminary data.</text>
</comment>
<dbReference type="GO" id="GO:0005886">
    <property type="term" value="C:plasma membrane"/>
    <property type="evidence" value="ECO:0007669"/>
    <property type="project" value="TreeGrafter"/>
</dbReference>
<gene>
    <name evidence="5" type="ORF">ZIOFF_063516</name>
</gene>
<feature type="domain" description="RING-type" evidence="4">
    <location>
        <begin position="90"/>
        <end position="132"/>
    </location>
</feature>
<feature type="transmembrane region" description="Helical" evidence="3">
    <location>
        <begin position="12"/>
        <end position="35"/>
    </location>
</feature>
<evidence type="ECO:0000256" key="3">
    <source>
        <dbReference type="SAM" id="Phobius"/>
    </source>
</evidence>
<dbReference type="EMBL" id="JACMSC010000017">
    <property type="protein sequence ID" value="KAG6480039.1"/>
    <property type="molecule type" value="Genomic_DNA"/>
</dbReference>
<keyword evidence="1" id="KW-0863">Zinc-finger</keyword>
<dbReference type="GO" id="GO:0008270">
    <property type="term" value="F:zinc ion binding"/>
    <property type="evidence" value="ECO:0007669"/>
    <property type="project" value="UniProtKB-KW"/>
</dbReference>
<keyword evidence="3" id="KW-0812">Transmembrane</keyword>
<feature type="compositionally biased region" description="Low complexity" evidence="2">
    <location>
        <begin position="180"/>
        <end position="196"/>
    </location>
</feature>
<evidence type="ECO:0000313" key="6">
    <source>
        <dbReference type="Proteomes" id="UP000734854"/>
    </source>
</evidence>
<evidence type="ECO:0000256" key="2">
    <source>
        <dbReference type="SAM" id="MobiDB-lite"/>
    </source>
</evidence>
<dbReference type="AlphaFoldDB" id="A0A8J5F684"/>
<sequence length="257" mass="26659">MDGVSRLSVSTTTALLIASVIILFLVFLFLLVCYLRSNRYWGAIPVSGAAHARFALSPGLPCAALGLDAAVALPPPIVVRPGTFKEGLECPVCLSELTVGEAATLLPRCGHAFHVHCIDMWFCSHSTCPLCRTPAAVEESEVAKSGAQLLNSSQSILNTTASSDLCARIGDSNSQEGIFSASSSALPAESASDESLPATTQTEEVPPPPPPPPKSTLRLFPWLLARGSRTGGATDSPSGCDVEQGFGGPVSISPTSP</sequence>
<keyword evidence="3" id="KW-0472">Membrane</keyword>
<keyword evidence="1" id="KW-0479">Metal-binding</keyword>
<feature type="region of interest" description="Disordered" evidence="2">
    <location>
        <begin position="178"/>
        <end position="257"/>
    </location>
</feature>
<reference evidence="5 6" key="1">
    <citation type="submission" date="2020-08" db="EMBL/GenBank/DDBJ databases">
        <title>Plant Genome Project.</title>
        <authorList>
            <person name="Zhang R.-G."/>
        </authorList>
    </citation>
    <scope>NUCLEOTIDE SEQUENCE [LARGE SCALE GENOMIC DNA]</scope>
    <source>
        <tissue evidence="5">Rhizome</tissue>
    </source>
</reference>
<dbReference type="Proteomes" id="UP000734854">
    <property type="component" value="Unassembled WGS sequence"/>
</dbReference>
<evidence type="ECO:0000313" key="5">
    <source>
        <dbReference type="EMBL" id="KAG6480039.1"/>
    </source>
</evidence>
<dbReference type="SMART" id="SM00184">
    <property type="entry name" value="RING"/>
    <property type="match status" value="1"/>
</dbReference>
<name>A0A8J5F684_ZINOF</name>
<dbReference type="InterPro" id="IPR001841">
    <property type="entry name" value="Znf_RING"/>
</dbReference>
<keyword evidence="6" id="KW-1185">Reference proteome</keyword>
<keyword evidence="1" id="KW-0862">Zinc</keyword>
<feature type="compositionally biased region" description="Pro residues" evidence="2">
    <location>
        <begin position="205"/>
        <end position="214"/>
    </location>
</feature>
<proteinExistence type="predicted"/>
<dbReference type="PANTHER" id="PTHR45676">
    <property type="entry name" value="RING-H2 FINGER PROTEIN ATL51-RELATED"/>
    <property type="match status" value="1"/>
</dbReference>